<name>A0ABN9LKC0_9NEOB</name>
<sequence>MKDRKVIERRSRALVELGAICHYPVPRVSVSLSCTQSVSVIILYPQCQRHYPVPPVSVSLSCTPSVSVIILYPECQCHYPVLRVSASLSCTPSVSVIILYPQCQCHYPVPHACIIILYPTRHYAVPQSVQVSLRITLLALMFRWALIHHPNEIPEEPSSAVPLAFANLKEMKDSIQS</sequence>
<comment type="caution">
    <text evidence="1">The sequence shown here is derived from an EMBL/GenBank/DDBJ whole genome shotgun (WGS) entry which is preliminary data.</text>
</comment>
<reference evidence="1" key="1">
    <citation type="submission" date="2023-07" db="EMBL/GenBank/DDBJ databases">
        <authorList>
            <person name="Stuckert A."/>
        </authorList>
    </citation>
    <scope>NUCLEOTIDE SEQUENCE</scope>
</reference>
<keyword evidence="2" id="KW-1185">Reference proteome</keyword>
<evidence type="ECO:0000313" key="2">
    <source>
        <dbReference type="Proteomes" id="UP001176940"/>
    </source>
</evidence>
<proteinExistence type="predicted"/>
<feature type="non-terminal residue" evidence="1">
    <location>
        <position position="177"/>
    </location>
</feature>
<accession>A0ABN9LKC0</accession>
<gene>
    <name evidence="1" type="ORF">RIMI_LOCUS10267157</name>
</gene>
<evidence type="ECO:0000313" key="1">
    <source>
        <dbReference type="EMBL" id="CAJ0944121.1"/>
    </source>
</evidence>
<protein>
    <submittedName>
        <fullName evidence="1">Uncharacterized protein</fullName>
    </submittedName>
</protein>
<dbReference type="EMBL" id="CAUEEQ010022099">
    <property type="protein sequence ID" value="CAJ0944121.1"/>
    <property type="molecule type" value="Genomic_DNA"/>
</dbReference>
<organism evidence="1 2">
    <name type="scientific">Ranitomeya imitator</name>
    <name type="common">mimic poison frog</name>
    <dbReference type="NCBI Taxonomy" id="111125"/>
    <lineage>
        <taxon>Eukaryota</taxon>
        <taxon>Metazoa</taxon>
        <taxon>Chordata</taxon>
        <taxon>Craniata</taxon>
        <taxon>Vertebrata</taxon>
        <taxon>Euteleostomi</taxon>
        <taxon>Amphibia</taxon>
        <taxon>Batrachia</taxon>
        <taxon>Anura</taxon>
        <taxon>Neobatrachia</taxon>
        <taxon>Hyloidea</taxon>
        <taxon>Dendrobatidae</taxon>
        <taxon>Dendrobatinae</taxon>
        <taxon>Ranitomeya</taxon>
    </lineage>
</organism>
<dbReference type="Proteomes" id="UP001176940">
    <property type="component" value="Unassembled WGS sequence"/>
</dbReference>